<dbReference type="PROSITE" id="PS50931">
    <property type="entry name" value="HTH_LYSR"/>
    <property type="match status" value="1"/>
</dbReference>
<feature type="domain" description="HTH lysR-type" evidence="5">
    <location>
        <begin position="1"/>
        <end position="58"/>
    </location>
</feature>
<dbReference type="EMBL" id="DWZA01000040">
    <property type="protein sequence ID" value="HJA70846.1"/>
    <property type="molecule type" value="Genomic_DNA"/>
</dbReference>
<evidence type="ECO:0000256" key="1">
    <source>
        <dbReference type="ARBA" id="ARBA00009437"/>
    </source>
</evidence>
<reference evidence="6" key="1">
    <citation type="journal article" date="2021" name="PeerJ">
        <title>Extensive microbial diversity within the chicken gut microbiome revealed by metagenomics and culture.</title>
        <authorList>
            <person name="Gilroy R."/>
            <person name="Ravi A."/>
            <person name="Getino M."/>
            <person name="Pursley I."/>
            <person name="Horton D.L."/>
            <person name="Alikhan N.F."/>
            <person name="Baker D."/>
            <person name="Gharbi K."/>
            <person name="Hall N."/>
            <person name="Watson M."/>
            <person name="Adriaenssens E.M."/>
            <person name="Foster-Nyarko E."/>
            <person name="Jarju S."/>
            <person name="Secka A."/>
            <person name="Antonio M."/>
            <person name="Oren A."/>
            <person name="Chaudhuri R.R."/>
            <person name="La Ragione R."/>
            <person name="Hildebrand F."/>
            <person name="Pallen M.J."/>
        </authorList>
    </citation>
    <scope>NUCLEOTIDE SEQUENCE</scope>
    <source>
        <strain evidence="6">CHK178-16964</strain>
    </source>
</reference>
<protein>
    <submittedName>
        <fullName evidence="6">LysR family transcriptional regulator</fullName>
    </submittedName>
</protein>
<evidence type="ECO:0000256" key="4">
    <source>
        <dbReference type="ARBA" id="ARBA00023163"/>
    </source>
</evidence>
<evidence type="ECO:0000256" key="2">
    <source>
        <dbReference type="ARBA" id="ARBA00023015"/>
    </source>
</evidence>
<comment type="similarity">
    <text evidence="1">Belongs to the LysR transcriptional regulatory family.</text>
</comment>
<dbReference type="Gene3D" id="3.40.190.290">
    <property type="match status" value="1"/>
</dbReference>
<reference evidence="6" key="2">
    <citation type="submission" date="2021-04" db="EMBL/GenBank/DDBJ databases">
        <authorList>
            <person name="Gilroy R."/>
        </authorList>
    </citation>
    <scope>NUCLEOTIDE SEQUENCE</scope>
    <source>
        <strain evidence="6">CHK178-16964</strain>
    </source>
</reference>
<dbReference type="FunFam" id="1.10.10.10:FF:000001">
    <property type="entry name" value="LysR family transcriptional regulator"/>
    <property type="match status" value="1"/>
</dbReference>
<dbReference type="InterPro" id="IPR000847">
    <property type="entry name" value="LysR_HTH_N"/>
</dbReference>
<gene>
    <name evidence="6" type="ORF">IAA07_04600</name>
</gene>
<dbReference type="PRINTS" id="PR00039">
    <property type="entry name" value="HTHLYSR"/>
</dbReference>
<dbReference type="InterPro" id="IPR036388">
    <property type="entry name" value="WH-like_DNA-bd_sf"/>
</dbReference>
<proteinExistence type="inferred from homology"/>
<dbReference type="Pfam" id="PF03466">
    <property type="entry name" value="LysR_substrate"/>
    <property type="match status" value="1"/>
</dbReference>
<evidence type="ECO:0000313" key="7">
    <source>
        <dbReference type="Proteomes" id="UP000823900"/>
    </source>
</evidence>
<evidence type="ECO:0000259" key="5">
    <source>
        <dbReference type="PROSITE" id="PS50931"/>
    </source>
</evidence>
<organism evidence="6 7">
    <name type="scientific">Candidatus Lachnoclostridium stercoravium</name>
    <dbReference type="NCBI Taxonomy" id="2838633"/>
    <lineage>
        <taxon>Bacteria</taxon>
        <taxon>Bacillati</taxon>
        <taxon>Bacillota</taxon>
        <taxon>Clostridia</taxon>
        <taxon>Lachnospirales</taxon>
        <taxon>Lachnospiraceae</taxon>
    </lineage>
</organism>
<dbReference type="InterPro" id="IPR036390">
    <property type="entry name" value="WH_DNA-bd_sf"/>
</dbReference>
<dbReference type="SUPFAM" id="SSF46785">
    <property type="entry name" value="Winged helix' DNA-binding domain"/>
    <property type="match status" value="1"/>
</dbReference>
<keyword evidence="3" id="KW-0238">DNA-binding</keyword>
<dbReference type="Gene3D" id="1.10.10.10">
    <property type="entry name" value="Winged helix-like DNA-binding domain superfamily/Winged helix DNA-binding domain"/>
    <property type="match status" value="1"/>
</dbReference>
<dbReference type="Proteomes" id="UP000823900">
    <property type="component" value="Unassembled WGS sequence"/>
</dbReference>
<dbReference type="InterPro" id="IPR005119">
    <property type="entry name" value="LysR_subst-bd"/>
</dbReference>
<dbReference type="AlphaFoldDB" id="A0A9D2HFT1"/>
<dbReference type="SUPFAM" id="SSF53850">
    <property type="entry name" value="Periplasmic binding protein-like II"/>
    <property type="match status" value="1"/>
</dbReference>
<evidence type="ECO:0000313" key="6">
    <source>
        <dbReference type="EMBL" id="HJA70846.1"/>
    </source>
</evidence>
<comment type="caution">
    <text evidence="6">The sequence shown here is derived from an EMBL/GenBank/DDBJ whole genome shotgun (WGS) entry which is preliminary data.</text>
</comment>
<keyword evidence="4" id="KW-0804">Transcription</keyword>
<dbReference type="GO" id="GO:0003677">
    <property type="term" value="F:DNA binding"/>
    <property type="evidence" value="ECO:0007669"/>
    <property type="project" value="UniProtKB-KW"/>
</dbReference>
<sequence length="295" mass="33306">MELRTLRYFLAAAQEGNITKAADILHVTQPTLSRQIMDLEKELGATLTLRGKNGLTLTDDGIFFRQRAEEIVQLADRLEKDFTERKNDIGGMVVIGASEAVGGLTLARLIKEFSAKYPAVQFTLYNETVDNIKDRLDKGLADVGLLLEPIDVTKYDYVRLSQQDTWGLLVRDDHPLMEKESLTADDVAPYPLILPLRENIRAEIFHWLGREEKELTIPLFYTLLSNAALMVAEGVGCAFCMDGALALRSDPHLRFIPLKPRRRTHSALVWKRNNLFSPAASLFVQEINLLRAKIE</sequence>
<dbReference type="GO" id="GO:0005829">
    <property type="term" value="C:cytosol"/>
    <property type="evidence" value="ECO:0007669"/>
    <property type="project" value="TreeGrafter"/>
</dbReference>
<accession>A0A9D2HFT1</accession>
<dbReference type="PANTHER" id="PTHR30419">
    <property type="entry name" value="HTH-TYPE TRANSCRIPTIONAL REGULATOR YBHD"/>
    <property type="match status" value="1"/>
</dbReference>
<evidence type="ECO:0000256" key="3">
    <source>
        <dbReference type="ARBA" id="ARBA00023125"/>
    </source>
</evidence>
<dbReference type="GO" id="GO:0003700">
    <property type="term" value="F:DNA-binding transcription factor activity"/>
    <property type="evidence" value="ECO:0007669"/>
    <property type="project" value="InterPro"/>
</dbReference>
<dbReference type="CDD" id="cd05466">
    <property type="entry name" value="PBP2_LTTR_substrate"/>
    <property type="match status" value="1"/>
</dbReference>
<dbReference type="Pfam" id="PF00126">
    <property type="entry name" value="HTH_1"/>
    <property type="match status" value="1"/>
</dbReference>
<name>A0A9D2HFT1_9FIRM</name>
<dbReference type="PANTHER" id="PTHR30419:SF8">
    <property type="entry name" value="NITROGEN ASSIMILATION TRANSCRIPTIONAL ACTIVATOR-RELATED"/>
    <property type="match status" value="1"/>
</dbReference>
<dbReference type="InterPro" id="IPR050950">
    <property type="entry name" value="HTH-type_LysR_regulators"/>
</dbReference>
<keyword evidence="2" id="KW-0805">Transcription regulation</keyword>